<keyword evidence="1" id="KW-0812">Transmembrane</keyword>
<evidence type="ECO:0000313" key="4">
    <source>
        <dbReference type="Proteomes" id="UP000230208"/>
    </source>
</evidence>
<dbReference type="PANTHER" id="PTHR34819">
    <property type="entry name" value="LARGE CYSTEINE-RICH PERIPLASMIC PROTEIN OMCB"/>
    <property type="match status" value="1"/>
</dbReference>
<dbReference type="Proteomes" id="UP000230208">
    <property type="component" value="Unassembled WGS sequence"/>
</dbReference>
<dbReference type="AlphaFoldDB" id="A0A2H0R5W3"/>
<dbReference type="InterPro" id="IPR047589">
    <property type="entry name" value="DUF11_rpt"/>
</dbReference>
<dbReference type="EMBL" id="PCXP01000018">
    <property type="protein sequence ID" value="PIR41912.1"/>
    <property type="molecule type" value="Genomic_DNA"/>
</dbReference>
<accession>A0A2H0R5W3</accession>
<dbReference type="Gene3D" id="2.60.40.1170">
    <property type="entry name" value="Mu homology domain, subdomain B"/>
    <property type="match status" value="1"/>
</dbReference>
<feature type="transmembrane region" description="Helical" evidence="1">
    <location>
        <begin position="385"/>
        <end position="405"/>
    </location>
</feature>
<organism evidence="3 4">
    <name type="scientific">Candidatus Yanofskybacteria bacterium CG10_big_fil_rev_8_21_14_0_10_37_15</name>
    <dbReference type="NCBI Taxonomy" id="1975097"/>
    <lineage>
        <taxon>Bacteria</taxon>
        <taxon>Candidatus Yanofskyibacteriota</taxon>
    </lineage>
</organism>
<comment type="caution">
    <text evidence="3">The sequence shown here is derived from an EMBL/GenBank/DDBJ whole genome shotgun (WGS) entry which is preliminary data.</text>
</comment>
<dbReference type="NCBIfam" id="TIGR01451">
    <property type="entry name" value="B_ant_repeat"/>
    <property type="match status" value="2"/>
</dbReference>
<feature type="transmembrane region" description="Helical" evidence="1">
    <location>
        <begin position="360"/>
        <end position="379"/>
    </location>
</feature>
<dbReference type="InterPro" id="IPR001434">
    <property type="entry name" value="OmcB-like_DUF11"/>
</dbReference>
<keyword evidence="1" id="KW-1133">Transmembrane helix</keyword>
<sequence>MNWNGSQNPSFGFYADVSTDPNFSTFWNKQVWSNSTSAPSGFGNYFGLGGLVLQSGTTYFARVFNGQHSNVVNWSVQQCSNPTPTPTPLPNISITKNVINLSNSNNSEFKTINARPGDLLEFVIRVNSFGNTSVNNVRVFDNLPSQLQYLGGSTTIDGSFAGDSFTSGSGISLGSMFNQNKTIRFRTLVRNESFFGIGTTQVTNSTFATADNVGSVNDRAFVSVTRGQVQGAITLQIQKSGKNISKGEITERLSMNATPNDTIEFTVRVKNISGITANNVFVTDTLPTGMSYINNSSSLNGIVTANGITGTGLNIGSLASNQEAVIKFSAIVNTGTIITAGTTVTLTNISQARAENYSQIISNPVVITLGGLGIVAGALDIKTGASGTFLIPLLIVFFASLLFFFRSAIFRMFRKEDQIQYIHNPYHFEIN</sequence>
<protein>
    <recommendedName>
        <fullName evidence="2">DUF11 domain-containing protein</fullName>
    </recommendedName>
</protein>
<gene>
    <name evidence="3" type="ORF">COV30_01165</name>
</gene>
<evidence type="ECO:0000313" key="3">
    <source>
        <dbReference type="EMBL" id="PIR41912.1"/>
    </source>
</evidence>
<name>A0A2H0R5W3_9BACT</name>
<proteinExistence type="predicted"/>
<keyword evidence="1" id="KW-0472">Membrane</keyword>
<dbReference type="Pfam" id="PF01345">
    <property type="entry name" value="DUF11"/>
    <property type="match status" value="1"/>
</dbReference>
<feature type="domain" description="DUF11" evidence="2">
    <location>
        <begin position="256"/>
        <end position="356"/>
    </location>
</feature>
<dbReference type="InterPro" id="IPR051172">
    <property type="entry name" value="Chlamydia_OmcB"/>
</dbReference>
<reference evidence="3 4" key="1">
    <citation type="submission" date="2017-09" db="EMBL/GenBank/DDBJ databases">
        <title>Depth-based differentiation of microbial function through sediment-hosted aquifers and enrichment of novel symbionts in the deep terrestrial subsurface.</title>
        <authorList>
            <person name="Probst A.J."/>
            <person name="Ladd B."/>
            <person name="Jarett J.K."/>
            <person name="Geller-Mcgrath D.E."/>
            <person name="Sieber C.M."/>
            <person name="Emerson J.B."/>
            <person name="Anantharaman K."/>
            <person name="Thomas B.C."/>
            <person name="Malmstrom R."/>
            <person name="Stieglmeier M."/>
            <person name="Klingl A."/>
            <person name="Woyke T."/>
            <person name="Ryan C.M."/>
            <person name="Banfield J.F."/>
        </authorList>
    </citation>
    <scope>NUCLEOTIDE SEQUENCE [LARGE SCALE GENOMIC DNA]</scope>
    <source>
        <strain evidence="3">CG10_big_fil_rev_8_21_14_0_10_37_15</strain>
    </source>
</reference>
<evidence type="ECO:0000259" key="2">
    <source>
        <dbReference type="Pfam" id="PF01345"/>
    </source>
</evidence>
<evidence type="ECO:0000256" key="1">
    <source>
        <dbReference type="SAM" id="Phobius"/>
    </source>
</evidence>